<sequence>MQTLRATTRRDIGTDSELNGCGADRVSITIGLEKKIQMQGEVPDVAEHLIFKFRISIFLISTRRTTTVQCARSARLCTATTLCYNPCD</sequence>
<proteinExistence type="predicted"/>
<name>A0A1Z5S6M5_SORBI</name>
<dbReference type="Proteomes" id="UP000000768">
    <property type="component" value="Chromosome 1"/>
</dbReference>
<evidence type="ECO:0000313" key="2">
    <source>
        <dbReference type="Proteomes" id="UP000000768"/>
    </source>
</evidence>
<dbReference type="EMBL" id="CM000760">
    <property type="protein sequence ID" value="OQU91456.1"/>
    <property type="molecule type" value="Genomic_DNA"/>
</dbReference>
<accession>A0A1Z5S6M5</accession>
<dbReference type="InParanoid" id="A0A1Z5S6M5"/>
<reference evidence="1 2" key="1">
    <citation type="journal article" date="2009" name="Nature">
        <title>The Sorghum bicolor genome and the diversification of grasses.</title>
        <authorList>
            <person name="Paterson A.H."/>
            <person name="Bowers J.E."/>
            <person name="Bruggmann R."/>
            <person name="Dubchak I."/>
            <person name="Grimwood J."/>
            <person name="Gundlach H."/>
            <person name="Haberer G."/>
            <person name="Hellsten U."/>
            <person name="Mitros T."/>
            <person name="Poliakov A."/>
            <person name="Schmutz J."/>
            <person name="Spannagl M."/>
            <person name="Tang H."/>
            <person name="Wang X."/>
            <person name="Wicker T."/>
            <person name="Bharti A.K."/>
            <person name="Chapman J."/>
            <person name="Feltus F.A."/>
            <person name="Gowik U."/>
            <person name="Grigoriev I.V."/>
            <person name="Lyons E."/>
            <person name="Maher C.A."/>
            <person name="Martis M."/>
            <person name="Narechania A."/>
            <person name="Otillar R.P."/>
            <person name="Penning B.W."/>
            <person name="Salamov A.A."/>
            <person name="Wang Y."/>
            <person name="Zhang L."/>
            <person name="Carpita N.C."/>
            <person name="Freeling M."/>
            <person name="Gingle A.R."/>
            <person name="Hash C.T."/>
            <person name="Keller B."/>
            <person name="Klein P."/>
            <person name="Kresovich S."/>
            <person name="McCann M.C."/>
            <person name="Ming R."/>
            <person name="Peterson D.G."/>
            <person name="Mehboob-ur-Rahman"/>
            <person name="Ware D."/>
            <person name="Westhoff P."/>
            <person name="Mayer K.F."/>
            <person name="Messing J."/>
            <person name="Rokhsar D.S."/>
        </authorList>
    </citation>
    <scope>NUCLEOTIDE SEQUENCE [LARGE SCALE GENOMIC DNA]</scope>
    <source>
        <strain evidence="2">cv. BTx623</strain>
    </source>
</reference>
<keyword evidence="2" id="KW-1185">Reference proteome</keyword>
<dbReference type="AlphaFoldDB" id="A0A1Z5S6M5"/>
<reference evidence="2" key="2">
    <citation type="journal article" date="2018" name="Plant J.">
        <title>The Sorghum bicolor reference genome: improved assembly, gene annotations, a transcriptome atlas, and signatures of genome organization.</title>
        <authorList>
            <person name="McCormick R.F."/>
            <person name="Truong S.K."/>
            <person name="Sreedasyam A."/>
            <person name="Jenkins J."/>
            <person name="Shu S."/>
            <person name="Sims D."/>
            <person name="Kennedy M."/>
            <person name="Amirebrahimi M."/>
            <person name="Weers B.D."/>
            <person name="McKinley B."/>
            <person name="Mattison A."/>
            <person name="Morishige D.T."/>
            <person name="Grimwood J."/>
            <person name="Schmutz J."/>
            <person name="Mullet J.E."/>
        </authorList>
    </citation>
    <scope>NUCLEOTIDE SEQUENCE [LARGE SCALE GENOMIC DNA]</scope>
    <source>
        <strain evidence="2">cv. BTx623</strain>
    </source>
</reference>
<organism evidence="1 2">
    <name type="scientific">Sorghum bicolor</name>
    <name type="common">Sorghum</name>
    <name type="synonym">Sorghum vulgare</name>
    <dbReference type="NCBI Taxonomy" id="4558"/>
    <lineage>
        <taxon>Eukaryota</taxon>
        <taxon>Viridiplantae</taxon>
        <taxon>Streptophyta</taxon>
        <taxon>Embryophyta</taxon>
        <taxon>Tracheophyta</taxon>
        <taxon>Spermatophyta</taxon>
        <taxon>Magnoliopsida</taxon>
        <taxon>Liliopsida</taxon>
        <taxon>Poales</taxon>
        <taxon>Poaceae</taxon>
        <taxon>PACMAD clade</taxon>
        <taxon>Panicoideae</taxon>
        <taxon>Andropogonodae</taxon>
        <taxon>Andropogoneae</taxon>
        <taxon>Sorghinae</taxon>
        <taxon>Sorghum</taxon>
    </lineage>
</organism>
<gene>
    <name evidence="1" type="ORF">SORBI_3001G183666</name>
</gene>
<dbReference type="Gramene" id="OQU91456">
    <property type="protein sequence ID" value="OQU91456"/>
    <property type="gene ID" value="SORBI_3001G183666"/>
</dbReference>
<protein>
    <submittedName>
        <fullName evidence="1">Uncharacterized protein</fullName>
    </submittedName>
</protein>
<evidence type="ECO:0000313" key="1">
    <source>
        <dbReference type="EMBL" id="OQU91456.1"/>
    </source>
</evidence>